<evidence type="ECO:0000256" key="7">
    <source>
        <dbReference type="SAM" id="MobiDB-lite"/>
    </source>
</evidence>
<feature type="domain" description="Homeobox" evidence="8">
    <location>
        <begin position="265"/>
        <end position="328"/>
    </location>
</feature>
<feature type="domain" description="ELK" evidence="9">
    <location>
        <begin position="244"/>
        <end position="264"/>
    </location>
</feature>
<dbReference type="AlphaFoldDB" id="A0AAQ3L3W6"/>
<name>A0AAQ3L3W6_9LILI</name>
<dbReference type="PROSITE" id="PS00027">
    <property type="entry name" value="HOMEOBOX_1"/>
    <property type="match status" value="1"/>
</dbReference>
<evidence type="ECO:0000256" key="1">
    <source>
        <dbReference type="ARBA" id="ARBA00004123"/>
    </source>
</evidence>
<evidence type="ECO:0000256" key="6">
    <source>
        <dbReference type="PROSITE-ProRule" id="PRU00559"/>
    </source>
</evidence>
<keyword evidence="3 5" id="KW-0371">Homeobox</keyword>
<dbReference type="SMART" id="SM01256">
    <property type="entry name" value="KNOX2"/>
    <property type="match status" value="1"/>
</dbReference>
<keyword evidence="4 5" id="KW-0539">Nucleus</keyword>
<dbReference type="Pfam" id="PF03791">
    <property type="entry name" value="KNOX2"/>
    <property type="match status" value="1"/>
</dbReference>
<dbReference type="SMART" id="SM00389">
    <property type="entry name" value="HOX"/>
    <property type="match status" value="1"/>
</dbReference>
<feature type="DNA-binding region" description="Homeobox; TALE-type" evidence="5">
    <location>
        <begin position="266"/>
        <end position="329"/>
    </location>
</feature>
<dbReference type="InterPro" id="IPR008422">
    <property type="entry name" value="KN_HD"/>
</dbReference>
<dbReference type="Pfam" id="PF05920">
    <property type="entry name" value="Homeobox_KN"/>
    <property type="match status" value="1"/>
</dbReference>
<evidence type="ECO:0000256" key="2">
    <source>
        <dbReference type="ARBA" id="ARBA00023125"/>
    </source>
</evidence>
<evidence type="ECO:0000313" key="11">
    <source>
        <dbReference type="Proteomes" id="UP001327560"/>
    </source>
</evidence>
<feature type="region of interest" description="Disordered" evidence="7">
    <location>
        <begin position="207"/>
        <end position="238"/>
    </location>
</feature>
<dbReference type="GO" id="GO:0005634">
    <property type="term" value="C:nucleus"/>
    <property type="evidence" value="ECO:0007669"/>
    <property type="project" value="UniProtKB-SubCell"/>
</dbReference>
<dbReference type="InterPro" id="IPR001356">
    <property type="entry name" value="HD"/>
</dbReference>
<dbReference type="SMART" id="SM01188">
    <property type="entry name" value="ELK"/>
    <property type="match status" value="1"/>
</dbReference>
<dbReference type="Pfam" id="PF03790">
    <property type="entry name" value="KNOX1"/>
    <property type="match status" value="1"/>
</dbReference>
<evidence type="ECO:0000256" key="3">
    <source>
        <dbReference type="ARBA" id="ARBA00023155"/>
    </source>
</evidence>
<dbReference type="InterPro" id="IPR050224">
    <property type="entry name" value="TALE_homeobox"/>
</dbReference>
<dbReference type="Pfam" id="PF03789">
    <property type="entry name" value="ELK"/>
    <property type="match status" value="1"/>
</dbReference>
<dbReference type="SMART" id="SM01255">
    <property type="entry name" value="KNOX1"/>
    <property type="match status" value="1"/>
</dbReference>
<evidence type="ECO:0000259" key="8">
    <source>
        <dbReference type="PROSITE" id="PS50071"/>
    </source>
</evidence>
<reference evidence="10 11" key="1">
    <citation type="submission" date="2023-10" db="EMBL/GenBank/DDBJ databases">
        <title>Chromosome-scale genome assembly provides insights into flower coloration mechanisms of Canna indica.</title>
        <authorList>
            <person name="Li C."/>
        </authorList>
    </citation>
    <scope>NUCLEOTIDE SEQUENCE [LARGE SCALE GENOMIC DNA]</scope>
    <source>
        <tissue evidence="10">Flower</tissue>
    </source>
</reference>
<dbReference type="InterPro" id="IPR009057">
    <property type="entry name" value="Homeodomain-like_sf"/>
</dbReference>
<dbReference type="Proteomes" id="UP001327560">
    <property type="component" value="Chromosome 8"/>
</dbReference>
<dbReference type="InterPro" id="IPR005540">
    <property type="entry name" value="KNOX1"/>
</dbReference>
<dbReference type="PROSITE" id="PS51213">
    <property type="entry name" value="ELK"/>
    <property type="match status" value="1"/>
</dbReference>
<sequence length="358" mass="39789">MEELSQLGVNRRATAAAAFVQTSSSSSSPTTASSTKAAAAALALPPPSSLHGKAFGSWPISPLPLITSHHHHHPVHLDPPSSSSQRRGAIDQDDDVKAKIVAHPHYSTLLSAYINCQKVGAPPGAAERLLAAAREFEARQRAAFSCRDAPTTADPDLDRFMEAYCQMLIKYEEELARPLEEAKEFLRRAEAEFNSITNAPFRVLSSDADEEKGGACSSEEVEEQEGNGGDVTTTQLHPENEDAELKKYLLKRYSGHLSGLRHELSKKKKKKGKLPKEAIQKLLHWWELHYKWPYPSEAEKIALAESTGLDQKQINNWFINQRKRHWKPTEDKQFVLMEGFNPSTAAALYMDDGGLYHP</sequence>
<evidence type="ECO:0000256" key="4">
    <source>
        <dbReference type="ARBA" id="ARBA00023242"/>
    </source>
</evidence>
<evidence type="ECO:0000256" key="5">
    <source>
        <dbReference type="PROSITE-ProRule" id="PRU00108"/>
    </source>
</evidence>
<dbReference type="GO" id="GO:0003677">
    <property type="term" value="F:DNA binding"/>
    <property type="evidence" value="ECO:0007669"/>
    <property type="project" value="UniProtKB-UniRule"/>
</dbReference>
<accession>A0AAQ3L3W6</accession>
<dbReference type="InterPro" id="IPR017970">
    <property type="entry name" value="Homeobox_CS"/>
</dbReference>
<dbReference type="CDD" id="cd00086">
    <property type="entry name" value="homeodomain"/>
    <property type="match status" value="1"/>
</dbReference>
<evidence type="ECO:0000313" key="10">
    <source>
        <dbReference type="EMBL" id="WOL17696.1"/>
    </source>
</evidence>
<feature type="region of interest" description="Disordered" evidence="7">
    <location>
        <begin position="71"/>
        <end position="92"/>
    </location>
</feature>
<keyword evidence="2 5" id="KW-0238">DNA-binding</keyword>
<comment type="subcellular location">
    <subcellularLocation>
        <location evidence="1 5">Nucleus</location>
    </subcellularLocation>
</comment>
<protein>
    <submittedName>
        <fullName evidence="10">Homeobox protein knotted-1-like 6 isoform X2</fullName>
    </submittedName>
</protein>
<evidence type="ECO:0000259" key="9">
    <source>
        <dbReference type="PROSITE" id="PS51213"/>
    </source>
</evidence>
<comment type="similarity">
    <text evidence="6">Belongs to the TALE/KNOX homeobox family.</text>
</comment>
<dbReference type="InterPro" id="IPR005539">
    <property type="entry name" value="ELK_dom"/>
</dbReference>
<proteinExistence type="inferred from homology"/>
<dbReference type="SUPFAM" id="SSF46689">
    <property type="entry name" value="Homeodomain-like"/>
    <property type="match status" value="1"/>
</dbReference>
<dbReference type="Gene3D" id="1.10.10.60">
    <property type="entry name" value="Homeodomain-like"/>
    <property type="match status" value="1"/>
</dbReference>
<dbReference type="PROSITE" id="PS50071">
    <property type="entry name" value="HOMEOBOX_2"/>
    <property type="match status" value="1"/>
</dbReference>
<gene>
    <name evidence="10" type="ORF">Cni_G26489</name>
</gene>
<dbReference type="PANTHER" id="PTHR11850">
    <property type="entry name" value="HOMEOBOX PROTEIN TRANSCRIPTION FACTORS"/>
    <property type="match status" value="1"/>
</dbReference>
<dbReference type="GO" id="GO:0000981">
    <property type="term" value="F:DNA-binding transcription factor activity, RNA polymerase II-specific"/>
    <property type="evidence" value="ECO:0007669"/>
    <property type="project" value="InterPro"/>
</dbReference>
<keyword evidence="11" id="KW-1185">Reference proteome</keyword>
<dbReference type="InterPro" id="IPR005541">
    <property type="entry name" value="KNOX2"/>
</dbReference>
<dbReference type="EMBL" id="CP136897">
    <property type="protein sequence ID" value="WOL17696.1"/>
    <property type="molecule type" value="Genomic_DNA"/>
</dbReference>
<organism evidence="10 11">
    <name type="scientific">Canna indica</name>
    <name type="common">Indian-shot</name>
    <dbReference type="NCBI Taxonomy" id="4628"/>
    <lineage>
        <taxon>Eukaryota</taxon>
        <taxon>Viridiplantae</taxon>
        <taxon>Streptophyta</taxon>
        <taxon>Embryophyta</taxon>
        <taxon>Tracheophyta</taxon>
        <taxon>Spermatophyta</taxon>
        <taxon>Magnoliopsida</taxon>
        <taxon>Liliopsida</taxon>
        <taxon>Zingiberales</taxon>
        <taxon>Cannaceae</taxon>
        <taxon>Canna</taxon>
    </lineage>
</organism>